<dbReference type="SUPFAM" id="SSF52317">
    <property type="entry name" value="Class I glutamine amidotransferase-like"/>
    <property type="match status" value="1"/>
</dbReference>
<evidence type="ECO:0000313" key="3">
    <source>
        <dbReference type="Proteomes" id="UP001161325"/>
    </source>
</evidence>
<accession>A0AA37V1A4</accession>
<dbReference type="AlphaFoldDB" id="A0AA37V1A4"/>
<dbReference type="EMBL" id="BRXS01000003">
    <property type="protein sequence ID" value="GLC25870.1"/>
    <property type="molecule type" value="Genomic_DNA"/>
</dbReference>
<dbReference type="InterPro" id="IPR029062">
    <property type="entry name" value="Class_I_gatase-like"/>
</dbReference>
<comment type="caution">
    <text evidence="2">The sequence shown here is derived from an EMBL/GenBank/DDBJ whole genome shotgun (WGS) entry which is preliminary data.</text>
</comment>
<keyword evidence="3" id="KW-1185">Reference proteome</keyword>
<protein>
    <submittedName>
        <fullName evidence="2">Uncharacterized protein</fullName>
    </submittedName>
</protein>
<evidence type="ECO:0000256" key="1">
    <source>
        <dbReference type="SAM" id="MobiDB-lite"/>
    </source>
</evidence>
<proteinExistence type="predicted"/>
<dbReference type="RefSeq" id="WP_284350329.1">
    <property type="nucleotide sequence ID" value="NZ_BRXS01000003.1"/>
</dbReference>
<evidence type="ECO:0000313" key="2">
    <source>
        <dbReference type="EMBL" id="GLC25870.1"/>
    </source>
</evidence>
<reference evidence="2" key="1">
    <citation type="submission" date="2022-08" db="EMBL/GenBank/DDBJ databases">
        <title>Draft genome sequencing of Roseisolibacter agri AW1220.</title>
        <authorList>
            <person name="Tobiishi Y."/>
            <person name="Tonouchi A."/>
        </authorList>
    </citation>
    <scope>NUCLEOTIDE SEQUENCE</scope>
    <source>
        <strain evidence="2">AW1220</strain>
    </source>
</reference>
<sequence length="438" mass="43512">MSARRIVESALRAGAVGALALAAWQRLAPAPAAAQAAASADERALAGALARWTTEGAPAARVALDTLPDARTRDWLRALDAAGTRVSWRATRAPALATAAEPAREPAGGVQLAVAAPDGAPLAARDALGALDSVRAADGGARLALPSVGAGLQVRTVGGIARLDAPRPVDLDAVLVLARAGWEGKFTVAALEEAGWRVRARFALGPGMVVAQDGAAAGTTALDTATLAAVVALDSSAAALAGPIAGYVRRGGGLVLAGEAARVPALAALAAAALDDPVRDGDGTVRALTAPRADAVPLAWRPLAGRRALVAAARRVGPGRVVQLAEEETWRRRLAGGEEAPAAHRAFWSRAVATVAHASAAPTPSPPPASPLDAPAREPAPLAATVAALGPPTTGAARDPGGAPAAPAPRRVPDAVLVGGALAALLAEVASRRLRGAA</sequence>
<name>A0AA37V1A4_9BACT</name>
<feature type="region of interest" description="Disordered" evidence="1">
    <location>
        <begin position="390"/>
        <end position="410"/>
    </location>
</feature>
<organism evidence="2 3">
    <name type="scientific">Roseisolibacter agri</name>
    <dbReference type="NCBI Taxonomy" id="2014610"/>
    <lineage>
        <taxon>Bacteria</taxon>
        <taxon>Pseudomonadati</taxon>
        <taxon>Gemmatimonadota</taxon>
        <taxon>Gemmatimonadia</taxon>
        <taxon>Gemmatimonadales</taxon>
        <taxon>Gemmatimonadaceae</taxon>
        <taxon>Roseisolibacter</taxon>
    </lineage>
</organism>
<gene>
    <name evidence="2" type="ORF">rosag_23830</name>
</gene>
<dbReference type="Proteomes" id="UP001161325">
    <property type="component" value="Unassembled WGS sequence"/>
</dbReference>